<keyword evidence="1" id="KW-0472">Membrane</keyword>
<comment type="caution">
    <text evidence="2">The sequence shown here is derived from an EMBL/GenBank/DDBJ whole genome shotgun (WGS) entry which is preliminary data.</text>
</comment>
<reference evidence="2 3" key="1">
    <citation type="journal article" date="2013" name="PLoS Genet.">
        <title>Genomic mechanisms accounting for the adaptation to parasitism in nematode-trapping fungi.</title>
        <authorList>
            <person name="Meerupati T."/>
            <person name="Andersson K.M."/>
            <person name="Friman E."/>
            <person name="Kumar D."/>
            <person name="Tunlid A."/>
            <person name="Ahren D."/>
        </authorList>
    </citation>
    <scope>NUCLEOTIDE SEQUENCE [LARGE SCALE GENOMIC DNA]</scope>
    <source>
        <strain evidence="2 3">CBS 200.50</strain>
    </source>
</reference>
<dbReference type="AlphaFoldDB" id="S8A452"/>
<dbReference type="OrthoDB" id="5428058at2759"/>
<reference evidence="3" key="2">
    <citation type="submission" date="2013-04" db="EMBL/GenBank/DDBJ databases">
        <title>Genomic mechanisms accounting for the adaptation to parasitism in nematode-trapping fungi.</title>
        <authorList>
            <person name="Ahren D.G."/>
        </authorList>
    </citation>
    <scope>NUCLEOTIDE SEQUENCE [LARGE SCALE GENOMIC DNA]</scope>
    <source>
        <strain evidence="3">CBS 200.50</strain>
    </source>
</reference>
<keyword evidence="3" id="KW-1185">Reference proteome</keyword>
<evidence type="ECO:0000313" key="3">
    <source>
        <dbReference type="Proteomes" id="UP000015100"/>
    </source>
</evidence>
<dbReference type="HOGENOM" id="CLU_1481944_0_0_1"/>
<organism evidence="2 3">
    <name type="scientific">Dactylellina haptotyla (strain CBS 200.50)</name>
    <name type="common">Nematode-trapping fungus</name>
    <name type="synonym">Monacrosporium haptotylum</name>
    <dbReference type="NCBI Taxonomy" id="1284197"/>
    <lineage>
        <taxon>Eukaryota</taxon>
        <taxon>Fungi</taxon>
        <taxon>Dikarya</taxon>
        <taxon>Ascomycota</taxon>
        <taxon>Pezizomycotina</taxon>
        <taxon>Orbiliomycetes</taxon>
        <taxon>Orbiliales</taxon>
        <taxon>Orbiliaceae</taxon>
        <taxon>Dactylellina</taxon>
    </lineage>
</organism>
<dbReference type="EMBL" id="AQGS01001006">
    <property type="protein sequence ID" value="EPS35881.1"/>
    <property type="molecule type" value="Genomic_DNA"/>
</dbReference>
<gene>
    <name evidence="2" type="ORF">H072_10651</name>
</gene>
<dbReference type="Proteomes" id="UP000015100">
    <property type="component" value="Unassembled WGS sequence"/>
</dbReference>
<evidence type="ECO:0000256" key="1">
    <source>
        <dbReference type="SAM" id="Phobius"/>
    </source>
</evidence>
<keyword evidence="1" id="KW-0812">Transmembrane</keyword>
<accession>S8A452</accession>
<protein>
    <submittedName>
        <fullName evidence="2">Uncharacterized protein</fullName>
    </submittedName>
</protein>
<name>S8A452_DACHA</name>
<feature type="transmembrane region" description="Helical" evidence="1">
    <location>
        <begin position="48"/>
        <end position="66"/>
    </location>
</feature>
<feature type="transmembrane region" description="Helical" evidence="1">
    <location>
        <begin position="21"/>
        <end position="42"/>
    </location>
</feature>
<evidence type="ECO:0000313" key="2">
    <source>
        <dbReference type="EMBL" id="EPS35881.1"/>
    </source>
</evidence>
<proteinExistence type="predicted"/>
<keyword evidence="1" id="KW-1133">Transmembrane helix</keyword>
<sequence length="182" mass="20885">MTDRDIDGGFFTYKELQENQGIPFVYFMWCGLAAFTSCMFIITLLFAWDLSLFALPWIFFSITYYFREPIRYRTMPFVPARSIGAKAGGKGSVLEQPGWKTDDEFEGHPPTQDFNGINYQVNRYESDYHCNENYKGGYAYGTVEPPRIPDPGAGKGLAHSNFTQDAIEAIDREDWYRDDVGN</sequence>